<reference evidence="2 3" key="1">
    <citation type="submission" date="2017-01" db="EMBL/GenBank/DDBJ databases">
        <authorList>
            <person name="Varghese N."/>
            <person name="Submissions S."/>
        </authorList>
    </citation>
    <scope>NUCLEOTIDE SEQUENCE [LARGE SCALE GENOMIC DNA]</scope>
    <source>
        <strain evidence="2 3">RUG2-6</strain>
    </source>
</reference>
<dbReference type="PANTHER" id="PTHR10285">
    <property type="entry name" value="URIDINE KINASE"/>
    <property type="match status" value="1"/>
</dbReference>
<dbReference type="Gene3D" id="3.40.50.300">
    <property type="entry name" value="P-loop containing nucleotide triphosphate hydrolases"/>
    <property type="match status" value="1"/>
</dbReference>
<dbReference type="GO" id="GO:0005524">
    <property type="term" value="F:ATP binding"/>
    <property type="evidence" value="ECO:0007669"/>
    <property type="project" value="InterPro"/>
</dbReference>
<dbReference type="InterPro" id="IPR027417">
    <property type="entry name" value="P-loop_NTPase"/>
</dbReference>
<accession>A0A9X8WMD9</accession>
<keyword evidence="2" id="KW-0808">Transferase</keyword>
<dbReference type="RefSeq" id="WP_076370847.1">
    <property type="nucleotide sequence ID" value="NZ_FTMX01000007.1"/>
</dbReference>
<dbReference type="InterPro" id="IPR006083">
    <property type="entry name" value="PRK/URK"/>
</dbReference>
<evidence type="ECO:0000259" key="1">
    <source>
        <dbReference type="Pfam" id="PF00485"/>
    </source>
</evidence>
<name>A0A9X8WMD9_9BACI</name>
<protein>
    <submittedName>
        <fullName evidence="2">Uridine kinase</fullName>
    </submittedName>
</protein>
<sequence>MNFPTLDGQYAISSLIAEIHEISKKRFPYILAIDGRGGSGKSTLASRIQTECPGSTVVHMDDFYLPSSDRVQLPPSQKQIGADYDWERVFNQIMKPLTIGRDARYQRYDWETDTMAEWHDVPAEGLVIIEGTYSIRKELAGYHDFTIWVECPRDQRLKRGLERDGEEARQMWEDNWMVHEDFYVGAQRPQERADLIVDGTS</sequence>
<dbReference type="Pfam" id="PF00485">
    <property type="entry name" value="PRK"/>
    <property type="match status" value="1"/>
</dbReference>
<dbReference type="GO" id="GO:0016301">
    <property type="term" value="F:kinase activity"/>
    <property type="evidence" value="ECO:0007669"/>
    <property type="project" value="UniProtKB-KW"/>
</dbReference>
<proteinExistence type="predicted"/>
<evidence type="ECO:0000313" key="2">
    <source>
        <dbReference type="EMBL" id="SIR92125.1"/>
    </source>
</evidence>
<dbReference type="PRINTS" id="PR00988">
    <property type="entry name" value="URIDINKINASE"/>
</dbReference>
<organism evidence="2 3">
    <name type="scientific">Peribacillus simplex</name>
    <dbReference type="NCBI Taxonomy" id="1478"/>
    <lineage>
        <taxon>Bacteria</taxon>
        <taxon>Bacillati</taxon>
        <taxon>Bacillota</taxon>
        <taxon>Bacilli</taxon>
        <taxon>Bacillales</taxon>
        <taxon>Bacillaceae</taxon>
        <taxon>Peribacillus</taxon>
    </lineage>
</organism>
<dbReference type="AlphaFoldDB" id="A0A9X8WMD9"/>
<feature type="domain" description="Phosphoribulokinase/uridine kinase" evidence="1">
    <location>
        <begin position="30"/>
        <end position="197"/>
    </location>
</feature>
<comment type="caution">
    <text evidence="2">The sequence shown here is derived from an EMBL/GenBank/DDBJ whole genome shotgun (WGS) entry which is preliminary data.</text>
</comment>
<dbReference type="Proteomes" id="UP000185829">
    <property type="component" value="Unassembled WGS sequence"/>
</dbReference>
<gene>
    <name evidence="2" type="ORF">SAMN05878482_107103</name>
</gene>
<dbReference type="SUPFAM" id="SSF52540">
    <property type="entry name" value="P-loop containing nucleoside triphosphate hydrolases"/>
    <property type="match status" value="1"/>
</dbReference>
<dbReference type="EMBL" id="FTMX01000007">
    <property type="protein sequence ID" value="SIR92125.1"/>
    <property type="molecule type" value="Genomic_DNA"/>
</dbReference>
<evidence type="ECO:0000313" key="3">
    <source>
        <dbReference type="Proteomes" id="UP000185829"/>
    </source>
</evidence>
<keyword evidence="2" id="KW-0418">Kinase</keyword>